<dbReference type="InterPro" id="IPR043502">
    <property type="entry name" value="DNA/RNA_pol_sf"/>
</dbReference>
<protein>
    <submittedName>
        <fullName evidence="2">Uncharacterized mitochondrial protein AtMg00810-like</fullName>
    </submittedName>
</protein>
<dbReference type="OrthoDB" id="414945at2759"/>
<accession>A0A1S4C021</accession>
<evidence type="ECO:0000259" key="1">
    <source>
        <dbReference type="Pfam" id="PF07727"/>
    </source>
</evidence>
<dbReference type="Pfam" id="PF07727">
    <property type="entry name" value="RVT_2"/>
    <property type="match status" value="1"/>
</dbReference>
<dbReference type="InterPro" id="IPR013103">
    <property type="entry name" value="RVT_2"/>
</dbReference>
<dbReference type="PANTHER" id="PTHR11439:SF469">
    <property type="entry name" value="REVERSE TRANSCRIPTASE TY1_COPIA-TYPE DOMAIN-CONTAINING PROTEIN"/>
    <property type="match status" value="1"/>
</dbReference>
<dbReference type="CDD" id="cd09272">
    <property type="entry name" value="RNase_HI_RT_Ty1"/>
    <property type="match status" value="1"/>
</dbReference>
<dbReference type="AlphaFoldDB" id="A0A1S4C021"/>
<evidence type="ECO:0000313" key="2">
    <source>
        <dbReference type="RefSeq" id="XP_016494495.1"/>
    </source>
</evidence>
<organism evidence="2">
    <name type="scientific">Nicotiana tabacum</name>
    <name type="common">Common tobacco</name>
    <dbReference type="NCBI Taxonomy" id="4097"/>
    <lineage>
        <taxon>Eukaryota</taxon>
        <taxon>Viridiplantae</taxon>
        <taxon>Streptophyta</taxon>
        <taxon>Embryophyta</taxon>
        <taxon>Tracheophyta</taxon>
        <taxon>Spermatophyta</taxon>
        <taxon>Magnoliopsida</taxon>
        <taxon>eudicotyledons</taxon>
        <taxon>Gunneridae</taxon>
        <taxon>Pentapetalae</taxon>
        <taxon>asterids</taxon>
        <taxon>lamiids</taxon>
        <taxon>Solanales</taxon>
        <taxon>Solanaceae</taxon>
        <taxon>Nicotianoideae</taxon>
        <taxon>Nicotianeae</taxon>
        <taxon>Nicotiana</taxon>
    </lineage>
</organism>
<gene>
    <name evidence="2" type="primary">LOC107813710</name>
</gene>
<dbReference type="SUPFAM" id="SSF56672">
    <property type="entry name" value="DNA/RNA polymerases"/>
    <property type="match status" value="1"/>
</dbReference>
<reference evidence="2" key="1">
    <citation type="submission" date="2025-08" db="UniProtKB">
        <authorList>
            <consortium name="RefSeq"/>
        </authorList>
    </citation>
    <scope>IDENTIFICATION</scope>
</reference>
<dbReference type="PANTHER" id="PTHR11439">
    <property type="entry name" value="GAG-POL-RELATED RETROTRANSPOSON"/>
    <property type="match status" value="1"/>
</dbReference>
<feature type="domain" description="Reverse transcriptase Ty1/copia-type" evidence="1">
    <location>
        <begin position="3"/>
        <end position="180"/>
    </location>
</feature>
<dbReference type="KEGG" id="nta:107813710"/>
<sequence length="325" mass="37759">MTTVRTLIAVAVKNNWSMFQLNVNNVFLYENLHEEVYMQVPSGLMVKYQSLVCKLNIPLYGLKQASRQWYEKLTEALCSKGFNHTMNDYSLFYKQHEDSVIYVAVYVDDVLFTGTNNKEICHLKVFLHDKFKIKDLGNLHYFLGLEVLYKTDGVIISQRKFVLDLLREYNYMEYSALSSPLDPNEKLKAKEGKPLEDPTFYRKLIGKVNFLTNTRLDIAFGVQHLRQFMQDPREPHLKAAYHLLRYLKRDPTLGVFMSNTADWSVRAFCDFNWASCSDTRKFMSGYIILLGNSPVSWKSKKQETVSLSSAKAEYISLRKVIGELV</sequence>
<dbReference type="RefSeq" id="XP_016494495.1">
    <property type="nucleotide sequence ID" value="XM_016639009.1"/>
</dbReference>
<dbReference type="PaxDb" id="4097-A0A1S4C021"/>
<name>A0A1S4C021_TOBAC</name>
<proteinExistence type="predicted"/>
<dbReference type="STRING" id="4097.A0A1S4C021"/>